<evidence type="ECO:0000256" key="3">
    <source>
        <dbReference type="PROSITE-ProRule" id="PRU00182"/>
    </source>
</evidence>
<dbReference type="SUPFAM" id="SSF55120">
    <property type="entry name" value="Pseudouridine synthase"/>
    <property type="match status" value="1"/>
</dbReference>
<keyword evidence="8" id="KW-1185">Reference proteome</keyword>
<dbReference type="EC" id="5.4.99.-" evidence="4"/>
<dbReference type="InterPro" id="IPR042092">
    <property type="entry name" value="PsdUridine_s_RsuA/RluB/E/F_cat"/>
</dbReference>
<dbReference type="CDD" id="cd02870">
    <property type="entry name" value="PseudoU_synth_RsuA_like"/>
    <property type="match status" value="1"/>
</dbReference>
<evidence type="ECO:0000259" key="6">
    <source>
        <dbReference type="SMART" id="SM00363"/>
    </source>
</evidence>
<sequence length="516" mass="61061">MAKQEESSRRPRKNSTEGKTFSGNRPERQHDDSRPRRENERSFDKPRGERSFDKPERRNDEFRPRRENDRSFDKPRGERNFNKSERPTERRNDEFRPRRENDRSFDKPRGERNFNKSERPTDRRNDESRPRRENDRPFDKPRGERSFDKPRGERSFDKPERRNDEFRPRRENDRSFDKPRGERKEGESRFEKGSDRPAKRSFDKPTFPKGERPERSGSDKKELPSRYGKRADHDPTRRSGRRGHSNANETVKATPNYNIDKYKENAPDKIKKKIERNEKSSDTTRLNRYIALSGVCSRRDADVLIEAGEISVNGKVVKELGYQVKPNEVVRYGRRILNPEKMVYVLLNKPKDYITTVEDDMDRRTVMELVKTAAEQRIYPVGRLDRNTTGLLLLTNDGEMAEKLTHPSHQIEKIYQVEIDKPITTEDFEAIRKGVELEDGLIKPDEVSIITPDAQVIGIRIHSGRNRIVRRIFEKFGYDVTKLDRTSFAGLNKKELPRGQWRYLTEKEVIRLKYLV</sequence>
<dbReference type="RefSeq" id="WP_104715816.1">
    <property type="nucleotide sequence ID" value="NZ_PTRA01000007.1"/>
</dbReference>
<dbReference type="Pfam" id="PF01479">
    <property type="entry name" value="S4"/>
    <property type="match status" value="1"/>
</dbReference>
<organism evidence="7 8">
    <name type="scientific">Siphonobacter curvatus</name>
    <dbReference type="NCBI Taxonomy" id="2094562"/>
    <lineage>
        <taxon>Bacteria</taxon>
        <taxon>Pseudomonadati</taxon>
        <taxon>Bacteroidota</taxon>
        <taxon>Cytophagia</taxon>
        <taxon>Cytophagales</taxon>
        <taxon>Cytophagaceae</taxon>
        <taxon>Siphonobacter</taxon>
    </lineage>
</organism>
<dbReference type="OrthoDB" id="1012272at2"/>
<evidence type="ECO:0000313" key="7">
    <source>
        <dbReference type="EMBL" id="PQA54125.1"/>
    </source>
</evidence>
<dbReference type="InterPro" id="IPR002942">
    <property type="entry name" value="S4_RNA-bd"/>
</dbReference>
<feature type="region of interest" description="Disordered" evidence="5">
    <location>
        <begin position="1"/>
        <end position="264"/>
    </location>
</feature>
<accession>A0A2S7IFY4</accession>
<dbReference type="PROSITE" id="PS01149">
    <property type="entry name" value="PSI_RSU"/>
    <property type="match status" value="1"/>
</dbReference>
<dbReference type="InterPro" id="IPR036986">
    <property type="entry name" value="S4_RNA-bd_sf"/>
</dbReference>
<dbReference type="EMBL" id="PTRA01000007">
    <property type="protein sequence ID" value="PQA54125.1"/>
    <property type="molecule type" value="Genomic_DNA"/>
</dbReference>
<evidence type="ECO:0000256" key="4">
    <source>
        <dbReference type="RuleBase" id="RU003887"/>
    </source>
</evidence>
<comment type="similarity">
    <text evidence="1 4">Belongs to the pseudouridine synthase RsuA family.</text>
</comment>
<dbReference type="InterPro" id="IPR020103">
    <property type="entry name" value="PsdUridine_synth_cat_dom_sf"/>
</dbReference>
<dbReference type="GO" id="GO:0003723">
    <property type="term" value="F:RNA binding"/>
    <property type="evidence" value="ECO:0007669"/>
    <property type="project" value="UniProtKB-KW"/>
</dbReference>
<dbReference type="GO" id="GO:0120159">
    <property type="term" value="F:rRNA pseudouridine synthase activity"/>
    <property type="evidence" value="ECO:0007669"/>
    <property type="project" value="UniProtKB-ARBA"/>
</dbReference>
<feature type="compositionally biased region" description="Basic and acidic residues" evidence="5">
    <location>
        <begin position="209"/>
        <end position="237"/>
    </location>
</feature>
<dbReference type="Pfam" id="PF00849">
    <property type="entry name" value="PseudoU_synth_2"/>
    <property type="match status" value="1"/>
</dbReference>
<dbReference type="InterPro" id="IPR050343">
    <property type="entry name" value="RsuA_PseudoU_synthase"/>
</dbReference>
<dbReference type="InterPro" id="IPR000748">
    <property type="entry name" value="PsdUridine_synth_RsuA/RluB/E/F"/>
</dbReference>
<dbReference type="Gene3D" id="3.30.70.580">
    <property type="entry name" value="Pseudouridine synthase I, catalytic domain, N-terminal subdomain"/>
    <property type="match status" value="1"/>
</dbReference>
<protein>
    <recommendedName>
        <fullName evidence="4">Pseudouridine synthase</fullName>
        <ecNumber evidence="4">5.4.99.-</ecNumber>
    </recommendedName>
</protein>
<dbReference type="InterPro" id="IPR018496">
    <property type="entry name" value="PsdUridine_synth_RsuA/RluB_CS"/>
</dbReference>
<dbReference type="Gene3D" id="3.30.70.1560">
    <property type="entry name" value="Alpha-L RNA-binding motif"/>
    <property type="match status" value="1"/>
</dbReference>
<dbReference type="InterPro" id="IPR006145">
    <property type="entry name" value="PsdUridine_synth_RsuA/RluA"/>
</dbReference>
<dbReference type="PROSITE" id="PS50889">
    <property type="entry name" value="S4"/>
    <property type="match status" value="1"/>
</dbReference>
<evidence type="ECO:0000256" key="2">
    <source>
        <dbReference type="ARBA" id="ARBA00023235"/>
    </source>
</evidence>
<dbReference type="NCBIfam" id="TIGR00093">
    <property type="entry name" value="pseudouridine synthase"/>
    <property type="match status" value="1"/>
</dbReference>
<keyword evidence="2 4" id="KW-0413">Isomerase</keyword>
<feature type="compositionally biased region" description="Polar residues" evidence="5">
    <location>
        <begin position="245"/>
        <end position="257"/>
    </location>
</feature>
<dbReference type="AlphaFoldDB" id="A0A2S7IFY4"/>
<dbReference type="PANTHER" id="PTHR47683:SF2">
    <property type="entry name" value="RNA-BINDING S4 DOMAIN-CONTAINING PROTEIN"/>
    <property type="match status" value="1"/>
</dbReference>
<proteinExistence type="inferred from homology"/>
<evidence type="ECO:0000256" key="5">
    <source>
        <dbReference type="SAM" id="MobiDB-lite"/>
    </source>
</evidence>
<evidence type="ECO:0000313" key="8">
    <source>
        <dbReference type="Proteomes" id="UP000239590"/>
    </source>
</evidence>
<comment type="caution">
    <text evidence="7">The sequence shown here is derived from an EMBL/GenBank/DDBJ whole genome shotgun (WGS) entry which is preliminary data.</text>
</comment>
<dbReference type="Gene3D" id="3.10.290.10">
    <property type="entry name" value="RNA-binding S4 domain"/>
    <property type="match status" value="1"/>
</dbReference>
<gene>
    <name evidence="7" type="ORF">C5O19_23455</name>
</gene>
<keyword evidence="3" id="KW-0694">RNA-binding</keyword>
<feature type="domain" description="RNA-binding S4" evidence="6">
    <location>
        <begin position="284"/>
        <end position="341"/>
    </location>
</feature>
<dbReference type="SMART" id="SM00363">
    <property type="entry name" value="S4"/>
    <property type="match status" value="1"/>
</dbReference>
<dbReference type="GO" id="GO:0000455">
    <property type="term" value="P:enzyme-directed rRNA pseudouridine synthesis"/>
    <property type="evidence" value="ECO:0007669"/>
    <property type="project" value="UniProtKB-ARBA"/>
</dbReference>
<dbReference type="SUPFAM" id="SSF55174">
    <property type="entry name" value="Alpha-L RNA-binding motif"/>
    <property type="match status" value="1"/>
</dbReference>
<dbReference type="InterPro" id="IPR020094">
    <property type="entry name" value="TruA/RsuA/RluB/E/F_N"/>
</dbReference>
<dbReference type="PANTHER" id="PTHR47683">
    <property type="entry name" value="PSEUDOURIDINE SYNTHASE FAMILY PROTEIN-RELATED"/>
    <property type="match status" value="1"/>
</dbReference>
<dbReference type="FunFam" id="3.10.290.10:FF:000003">
    <property type="entry name" value="Pseudouridine synthase"/>
    <property type="match status" value="1"/>
</dbReference>
<feature type="compositionally biased region" description="Basic and acidic residues" evidence="5">
    <location>
        <begin position="25"/>
        <end position="203"/>
    </location>
</feature>
<evidence type="ECO:0000256" key="1">
    <source>
        <dbReference type="ARBA" id="ARBA00008348"/>
    </source>
</evidence>
<reference evidence="8" key="1">
    <citation type="submission" date="2018-02" db="EMBL/GenBank/DDBJ databases">
        <title>Genome sequencing of Solimonas sp. HR-BB.</title>
        <authorList>
            <person name="Lee Y."/>
            <person name="Jeon C.O."/>
        </authorList>
    </citation>
    <scope>NUCLEOTIDE SEQUENCE [LARGE SCALE GENOMIC DNA]</scope>
    <source>
        <strain evidence="8">HR-U</strain>
    </source>
</reference>
<dbReference type="Proteomes" id="UP000239590">
    <property type="component" value="Unassembled WGS sequence"/>
</dbReference>
<dbReference type="CDD" id="cd00165">
    <property type="entry name" value="S4"/>
    <property type="match status" value="1"/>
</dbReference>
<name>A0A2S7IFY4_9BACT</name>